<dbReference type="EMBL" id="OX395126">
    <property type="protein sequence ID" value="CAI5764903.1"/>
    <property type="molecule type" value="Genomic_DNA"/>
</dbReference>
<name>A0AA35NXQ7_9SAUR</name>
<dbReference type="AlphaFoldDB" id="A0AA35NXQ7"/>
<reference evidence="2" key="1">
    <citation type="submission" date="2022-12" db="EMBL/GenBank/DDBJ databases">
        <authorList>
            <person name="Alioto T."/>
            <person name="Alioto T."/>
            <person name="Gomez Garrido J."/>
        </authorList>
    </citation>
    <scope>NUCLEOTIDE SEQUENCE</scope>
</reference>
<feature type="region of interest" description="Disordered" evidence="1">
    <location>
        <begin position="304"/>
        <end position="357"/>
    </location>
</feature>
<gene>
    <name evidence="2" type="ORF">PODLI_1B027330</name>
</gene>
<evidence type="ECO:0000256" key="1">
    <source>
        <dbReference type="SAM" id="MobiDB-lite"/>
    </source>
</evidence>
<protein>
    <submittedName>
        <fullName evidence="2">Uncharacterized protein</fullName>
    </submittedName>
</protein>
<dbReference type="Proteomes" id="UP001178461">
    <property type="component" value="Chromosome 1"/>
</dbReference>
<sequence>MDDDPEPGLDEAVLGSCEVSEQSFSVAELQKCTLEDEVNIHQEGGDNGPFMDQEPTKKPLLGKDVPDQALQTENKGGIFRRKDQSQAPDVSGSIKSSASSLRKPSRRSIPRLPGQESRRSSQQSVGVQSPPSLNPSRTQSISESDAKDITWVSKRTGKLMKCRTQQTSLIWEQKSFSDILSNSSDESDRSREGSMETLNTVDESEMMYSEEVSLQESLGSKGRHSSQQLEGKGSKRNSLKRDSRRNSQRSMETPLLLPKGICLDEDISWISPKTGKEMKCKAQQTSVVWELKTLSEILHTSSQESFPNALEMDTTELSSETEAEQQARRGSQRTVQRPESRPPMGQESRRGSLVPEAIKSWQDTQKLEEQKPTLYRNAKMDTFMSEQAQQTDSCESLKEELLPHSQQRDALVGAQVVSHRSSLREDAQIPQPANQELVWEESQPRTPTAVDFQRGHPMPPQGIGKDVGVGKESNMPAGLQSRVNEATQEPPLEQGTWISKRTGKVVKNRSQQTDKSWLQYCAAKRQKVKKCTSQQTDESFLQSYAERKMKKASRESMPAARDQQEQPRTGDASTMCRNEDPRGFLLHGSHSLSPQNELCGAEMVKEGNRAEAVREGSRAEVMKEVGHAEMVKEGGPVEVVKDGGLSEMVKEAGPAEVVKDGGREDVVKDGGHAEMVKEGSRAEMVKDGGLADVVKESGHAEMVKEGSRADVVKEGGPAEVVKDGGRAEMVKEGSRAEMVKDGGLADVVKESGHAEMVKEGSRADVVKEAGPAEVVKDGGQAEMVKEGSRAEMVKEGSRAEMVKDGGLADVVKEGGRAGVVKEGSRRSSHEDGKGPLLLHTVKDPPNSKLVRSSLQWPDDSEPKLYMENGMPYSYYMEGEMTRSIASFLWKMESG</sequence>
<feature type="compositionally biased region" description="Polar residues" evidence="1">
    <location>
        <begin position="328"/>
        <end position="337"/>
    </location>
</feature>
<proteinExistence type="predicted"/>
<feature type="compositionally biased region" description="Low complexity" evidence="1">
    <location>
        <begin position="120"/>
        <end position="131"/>
    </location>
</feature>
<feature type="region of interest" description="Disordered" evidence="1">
    <location>
        <begin position="37"/>
        <end position="164"/>
    </location>
</feature>
<keyword evidence="3" id="KW-1185">Reference proteome</keyword>
<evidence type="ECO:0000313" key="2">
    <source>
        <dbReference type="EMBL" id="CAI5764903.1"/>
    </source>
</evidence>
<feature type="compositionally biased region" description="Polar residues" evidence="1">
    <location>
        <begin position="134"/>
        <end position="143"/>
    </location>
</feature>
<feature type="region of interest" description="Disordered" evidence="1">
    <location>
        <begin position="440"/>
        <end position="461"/>
    </location>
</feature>
<feature type="compositionally biased region" description="Polar residues" evidence="1">
    <location>
        <begin position="85"/>
        <end position="102"/>
    </location>
</feature>
<evidence type="ECO:0000313" key="3">
    <source>
        <dbReference type="Proteomes" id="UP001178461"/>
    </source>
</evidence>
<feature type="region of interest" description="Disordered" evidence="1">
    <location>
        <begin position="819"/>
        <end position="854"/>
    </location>
</feature>
<feature type="region of interest" description="Disordered" evidence="1">
    <location>
        <begin position="179"/>
        <end position="256"/>
    </location>
</feature>
<feature type="region of interest" description="Disordered" evidence="1">
    <location>
        <begin position="546"/>
        <end position="574"/>
    </location>
</feature>
<feature type="compositionally biased region" description="Basic and acidic residues" evidence="1">
    <location>
        <begin position="822"/>
        <end position="833"/>
    </location>
</feature>
<accession>A0AA35NXQ7</accession>
<organism evidence="2 3">
    <name type="scientific">Podarcis lilfordi</name>
    <name type="common">Lilford's wall lizard</name>
    <dbReference type="NCBI Taxonomy" id="74358"/>
    <lineage>
        <taxon>Eukaryota</taxon>
        <taxon>Metazoa</taxon>
        <taxon>Chordata</taxon>
        <taxon>Craniata</taxon>
        <taxon>Vertebrata</taxon>
        <taxon>Euteleostomi</taxon>
        <taxon>Lepidosauria</taxon>
        <taxon>Squamata</taxon>
        <taxon>Bifurcata</taxon>
        <taxon>Unidentata</taxon>
        <taxon>Episquamata</taxon>
        <taxon>Laterata</taxon>
        <taxon>Lacertibaenia</taxon>
        <taxon>Lacertidae</taxon>
        <taxon>Podarcis</taxon>
    </lineage>
</organism>